<evidence type="ECO:0000313" key="3">
    <source>
        <dbReference type="Proteomes" id="UP000499080"/>
    </source>
</evidence>
<evidence type="ECO:0000313" key="1">
    <source>
        <dbReference type="EMBL" id="GBL63666.1"/>
    </source>
</evidence>
<gene>
    <name evidence="2" type="ORF">AVEN_119966_1</name>
    <name evidence="1" type="ORF">AVEN_212948_1</name>
</gene>
<evidence type="ECO:0000313" key="2">
    <source>
        <dbReference type="EMBL" id="GBO05640.1"/>
    </source>
</evidence>
<protein>
    <submittedName>
        <fullName evidence="1">Uncharacterized protein</fullName>
    </submittedName>
</protein>
<dbReference type="Proteomes" id="UP000499080">
    <property type="component" value="Unassembled WGS sequence"/>
</dbReference>
<comment type="caution">
    <text evidence="1">The sequence shown here is derived from an EMBL/GenBank/DDBJ whole genome shotgun (WGS) entry which is preliminary data.</text>
</comment>
<reference evidence="1 3" key="1">
    <citation type="journal article" date="2019" name="Sci. Rep.">
        <title>Orb-weaving spider Araneus ventricosus genome elucidates the spidroin gene catalogue.</title>
        <authorList>
            <person name="Kono N."/>
            <person name="Nakamura H."/>
            <person name="Ohtoshi R."/>
            <person name="Moran D.A.P."/>
            <person name="Shinohara A."/>
            <person name="Yoshida Y."/>
            <person name="Fujiwara M."/>
            <person name="Mori M."/>
            <person name="Tomita M."/>
            <person name="Arakawa K."/>
        </authorList>
    </citation>
    <scope>NUCLEOTIDE SEQUENCE [LARGE SCALE GENOMIC DNA]</scope>
</reference>
<dbReference type="AlphaFoldDB" id="A0A4Y1ZRG7"/>
<dbReference type="EMBL" id="BGPR01077010">
    <property type="protein sequence ID" value="GBL63666.1"/>
    <property type="molecule type" value="Genomic_DNA"/>
</dbReference>
<proteinExistence type="predicted"/>
<keyword evidence="3" id="KW-1185">Reference proteome</keyword>
<dbReference type="EMBL" id="BGPR01032199">
    <property type="protein sequence ID" value="GBO05640.1"/>
    <property type="molecule type" value="Genomic_DNA"/>
</dbReference>
<organism evidence="1 3">
    <name type="scientific">Araneus ventricosus</name>
    <name type="common">Orbweaver spider</name>
    <name type="synonym">Epeira ventricosa</name>
    <dbReference type="NCBI Taxonomy" id="182803"/>
    <lineage>
        <taxon>Eukaryota</taxon>
        <taxon>Metazoa</taxon>
        <taxon>Ecdysozoa</taxon>
        <taxon>Arthropoda</taxon>
        <taxon>Chelicerata</taxon>
        <taxon>Arachnida</taxon>
        <taxon>Araneae</taxon>
        <taxon>Araneomorphae</taxon>
        <taxon>Entelegynae</taxon>
        <taxon>Araneoidea</taxon>
        <taxon>Araneidae</taxon>
        <taxon>Araneus</taxon>
    </lineage>
</organism>
<accession>A0A4Y1ZRG7</accession>
<sequence>MNEMECTDCYENVSSPRHSNGRCFGTGEQRIRDPIILKICRVWAACTLNRSLFSEVSSRPTNELRTKSGKPYKCQKAKILVNRKLFTLTKSPDALFNYLDKDYIRTV</sequence>
<name>A0A4Y1ZRG7_ARAVE</name>